<dbReference type="GO" id="GO:0005524">
    <property type="term" value="F:ATP binding"/>
    <property type="evidence" value="ECO:0007669"/>
    <property type="project" value="UniProtKB-KW"/>
</dbReference>
<dbReference type="InterPro" id="IPR051409">
    <property type="entry name" value="Atypical_kinase_ADCK"/>
</dbReference>
<accession>A0A166VU88</accession>
<name>A0A166VU88_9GAMM</name>
<dbReference type="RefSeq" id="WP_405127473.1">
    <property type="nucleotide sequence ID" value="NZ_AQHB01000049.1"/>
</dbReference>
<dbReference type="AlphaFoldDB" id="A0A166VU88"/>
<dbReference type="EMBL" id="AUYB01000121">
    <property type="protein sequence ID" value="KZN33793.1"/>
    <property type="molecule type" value="Genomic_DNA"/>
</dbReference>
<evidence type="ECO:0000313" key="6">
    <source>
        <dbReference type="EMBL" id="KZN33793.1"/>
    </source>
</evidence>
<dbReference type="Pfam" id="PF03109">
    <property type="entry name" value="ABC1"/>
    <property type="match status" value="1"/>
</dbReference>
<dbReference type="PANTHER" id="PTHR43851:SF3">
    <property type="entry name" value="COENZYME Q8"/>
    <property type="match status" value="1"/>
</dbReference>
<evidence type="ECO:0000313" key="7">
    <source>
        <dbReference type="Proteomes" id="UP000076643"/>
    </source>
</evidence>
<organism evidence="6 7">
    <name type="scientific">Pseudoalteromonas luteoviolacea DSM 6061</name>
    <dbReference type="NCBI Taxonomy" id="1365250"/>
    <lineage>
        <taxon>Bacteria</taxon>
        <taxon>Pseudomonadati</taxon>
        <taxon>Pseudomonadota</taxon>
        <taxon>Gammaproteobacteria</taxon>
        <taxon>Alteromonadales</taxon>
        <taxon>Pseudoalteromonadaceae</taxon>
        <taxon>Pseudoalteromonas</taxon>
    </lineage>
</organism>
<reference evidence="6 7" key="1">
    <citation type="submission" date="2013-07" db="EMBL/GenBank/DDBJ databases">
        <title>Comparative Genomic and Metabolomic Analysis of Twelve Strains of Pseudoalteromonas luteoviolacea.</title>
        <authorList>
            <person name="Vynne N.G."/>
            <person name="Mansson M."/>
            <person name="Gram L."/>
        </authorList>
    </citation>
    <scope>NUCLEOTIDE SEQUENCE [LARGE SCALE GENOMIC DNA]</scope>
    <source>
        <strain evidence="6 7">DSM 6061</strain>
    </source>
</reference>
<sequence>MIFAAHFEEYMAEKSKKVPSSRVSRLAHLGGLAGKVASNVMISGAKQVLSGKQVSRKDLLLQPKNIHAVADKLAHMRGAAMKLGQLLSMDAGDLLPKELATLLERLRADAQPMPHKQLIALLKSNWGPNWLDKLSHIELRSFARASIGQVHEATTESGQKIALKIQYPGVANSIDSDVDNVAMLIKLSGLMPKQVALEPLMMEAKKQLLVETNYQVEGQRLVEFEEGLKPYSQFKVPQYLPEYSTDSILAMEYVTGQPLDDFKDANVELRDKIASDLILLFFIEMFELQAIQSDPNLANYSYNAQQQQLVLLDFGASRSINKALAEGYWMLLKAGLNHDRALMTKAVQQIGYFGDQIDDAYKEIVLELFFMATEPLRAQQPFNFATSDIAMRIRDKGMSLSAREGEWHTPPVDALFIHRKLAGIYLIAARLGAKVNVADLFNRFEKPTVL</sequence>
<dbReference type="GO" id="GO:0006744">
    <property type="term" value="P:ubiquinone biosynthetic process"/>
    <property type="evidence" value="ECO:0007669"/>
    <property type="project" value="TreeGrafter"/>
</dbReference>
<evidence type="ECO:0000256" key="4">
    <source>
        <dbReference type="ARBA" id="ARBA00022840"/>
    </source>
</evidence>
<gene>
    <name evidence="6" type="ORF">N475_19680</name>
</gene>
<comment type="caution">
    <text evidence="6">The sequence shown here is derived from an EMBL/GenBank/DDBJ whole genome shotgun (WGS) entry which is preliminary data.</text>
</comment>
<dbReference type="Proteomes" id="UP000076643">
    <property type="component" value="Unassembled WGS sequence"/>
</dbReference>
<dbReference type="PATRIC" id="fig|1365250.3.peg.3638"/>
<evidence type="ECO:0000256" key="2">
    <source>
        <dbReference type="ARBA" id="ARBA00022679"/>
    </source>
</evidence>
<dbReference type="PANTHER" id="PTHR43851">
    <property type="match status" value="1"/>
</dbReference>
<comment type="similarity">
    <text evidence="1">Belongs to the protein kinase superfamily. ADCK protein kinase family.</text>
</comment>
<feature type="domain" description="ABC1 atypical kinase-like" evidence="5">
    <location>
        <begin position="106"/>
        <end position="345"/>
    </location>
</feature>
<dbReference type="CDD" id="cd13970">
    <property type="entry name" value="ABC1_ADCK3"/>
    <property type="match status" value="1"/>
</dbReference>
<dbReference type="SUPFAM" id="SSF56112">
    <property type="entry name" value="Protein kinase-like (PK-like)"/>
    <property type="match status" value="1"/>
</dbReference>
<proteinExistence type="inferred from homology"/>
<keyword evidence="4" id="KW-0067">ATP-binding</keyword>
<dbReference type="InterPro" id="IPR004147">
    <property type="entry name" value="ABC1_dom"/>
</dbReference>
<keyword evidence="7" id="KW-1185">Reference proteome</keyword>
<evidence type="ECO:0000256" key="1">
    <source>
        <dbReference type="ARBA" id="ARBA00009670"/>
    </source>
</evidence>
<dbReference type="InterPro" id="IPR034646">
    <property type="entry name" value="ADCK3_dom"/>
</dbReference>
<dbReference type="GO" id="GO:0016740">
    <property type="term" value="F:transferase activity"/>
    <property type="evidence" value="ECO:0007669"/>
    <property type="project" value="UniProtKB-KW"/>
</dbReference>
<evidence type="ECO:0000256" key="3">
    <source>
        <dbReference type="ARBA" id="ARBA00022741"/>
    </source>
</evidence>
<keyword evidence="2" id="KW-0808">Transferase</keyword>
<evidence type="ECO:0000259" key="5">
    <source>
        <dbReference type="Pfam" id="PF03109"/>
    </source>
</evidence>
<keyword evidence="3" id="KW-0547">Nucleotide-binding</keyword>
<dbReference type="InterPro" id="IPR011009">
    <property type="entry name" value="Kinase-like_dom_sf"/>
</dbReference>
<protein>
    <recommendedName>
        <fullName evidence="5">ABC1 atypical kinase-like domain-containing protein</fullName>
    </recommendedName>
</protein>